<dbReference type="AlphaFoldDB" id="A0A182VJC5"/>
<reference evidence="1" key="1">
    <citation type="submission" date="2020-05" db="UniProtKB">
        <authorList>
            <consortium name="EnsemblMetazoa"/>
        </authorList>
    </citation>
    <scope>IDENTIFICATION</scope>
    <source>
        <strain evidence="1">MAF</strain>
    </source>
</reference>
<accession>A0A182VJC5</accession>
<proteinExistence type="predicted"/>
<protein>
    <submittedName>
        <fullName evidence="1">Uncharacterized protein</fullName>
    </submittedName>
</protein>
<evidence type="ECO:0000313" key="1">
    <source>
        <dbReference type="EnsemblMetazoa" id="AMEM015958-PA"/>
    </source>
</evidence>
<organism evidence="1 2">
    <name type="scientific">Anopheles merus</name>
    <name type="common">Mosquito</name>
    <dbReference type="NCBI Taxonomy" id="30066"/>
    <lineage>
        <taxon>Eukaryota</taxon>
        <taxon>Metazoa</taxon>
        <taxon>Ecdysozoa</taxon>
        <taxon>Arthropoda</taxon>
        <taxon>Hexapoda</taxon>
        <taxon>Insecta</taxon>
        <taxon>Pterygota</taxon>
        <taxon>Neoptera</taxon>
        <taxon>Endopterygota</taxon>
        <taxon>Diptera</taxon>
        <taxon>Nematocera</taxon>
        <taxon>Culicoidea</taxon>
        <taxon>Culicidae</taxon>
        <taxon>Anophelinae</taxon>
        <taxon>Anopheles</taxon>
    </lineage>
</organism>
<keyword evidence="2" id="KW-1185">Reference proteome</keyword>
<dbReference type="Proteomes" id="UP000075903">
    <property type="component" value="Unassembled WGS sequence"/>
</dbReference>
<evidence type="ECO:0000313" key="2">
    <source>
        <dbReference type="Proteomes" id="UP000075903"/>
    </source>
</evidence>
<sequence length="113" mass="12377">MEYKFRGGGFSGGEQNSVHSVLHMNRRWCGVTGATYIILGQCAKDGQVVDPYRALERVAQASLGDRHAGPNGGRLFRRVTSADTCHGQGKFLRAASETDHRARTVAMNREGKK</sequence>
<dbReference type="VEuPathDB" id="VectorBase:AMEM015958"/>
<name>A0A182VJC5_ANOME</name>
<dbReference type="EnsemblMetazoa" id="AMEM015958-RA">
    <property type="protein sequence ID" value="AMEM015958-PA"/>
    <property type="gene ID" value="AMEM015958"/>
</dbReference>